<name>A0AA36C6F8_9BILA</name>
<keyword evidence="1" id="KW-0812">Transmembrane</keyword>
<reference evidence="2" key="1">
    <citation type="submission" date="2023-06" db="EMBL/GenBank/DDBJ databases">
        <authorList>
            <person name="Delattre M."/>
        </authorList>
    </citation>
    <scope>NUCLEOTIDE SEQUENCE</scope>
    <source>
        <strain evidence="2">AF72</strain>
    </source>
</reference>
<evidence type="ECO:0000313" key="3">
    <source>
        <dbReference type="Proteomes" id="UP001177023"/>
    </source>
</evidence>
<keyword evidence="1" id="KW-1133">Transmembrane helix</keyword>
<dbReference type="AlphaFoldDB" id="A0AA36C6F8"/>
<gene>
    <name evidence="2" type="ORF">MSPICULIGERA_LOCUS1644</name>
</gene>
<evidence type="ECO:0000313" key="2">
    <source>
        <dbReference type="EMBL" id="CAJ0560776.1"/>
    </source>
</evidence>
<sequence>MMDDAPENEDDSSLQVVVFGAHLVLIVLSGVFALVNFLACLSAKRRLRLQPHPSAPSFFALAPFRSTTDSCTPSSATSESATE</sequence>
<dbReference type="Proteomes" id="UP001177023">
    <property type="component" value="Unassembled WGS sequence"/>
</dbReference>
<organism evidence="2 3">
    <name type="scientific">Mesorhabditis spiculigera</name>
    <dbReference type="NCBI Taxonomy" id="96644"/>
    <lineage>
        <taxon>Eukaryota</taxon>
        <taxon>Metazoa</taxon>
        <taxon>Ecdysozoa</taxon>
        <taxon>Nematoda</taxon>
        <taxon>Chromadorea</taxon>
        <taxon>Rhabditida</taxon>
        <taxon>Rhabditina</taxon>
        <taxon>Rhabditomorpha</taxon>
        <taxon>Rhabditoidea</taxon>
        <taxon>Rhabditidae</taxon>
        <taxon>Mesorhabditinae</taxon>
        <taxon>Mesorhabditis</taxon>
    </lineage>
</organism>
<keyword evidence="3" id="KW-1185">Reference proteome</keyword>
<comment type="caution">
    <text evidence="2">The sequence shown here is derived from an EMBL/GenBank/DDBJ whole genome shotgun (WGS) entry which is preliminary data.</text>
</comment>
<feature type="non-terminal residue" evidence="2">
    <location>
        <position position="83"/>
    </location>
</feature>
<proteinExistence type="predicted"/>
<protein>
    <submittedName>
        <fullName evidence="2">Uncharacterized protein</fullName>
    </submittedName>
</protein>
<evidence type="ECO:0000256" key="1">
    <source>
        <dbReference type="SAM" id="Phobius"/>
    </source>
</evidence>
<feature type="transmembrane region" description="Helical" evidence="1">
    <location>
        <begin position="20"/>
        <end position="41"/>
    </location>
</feature>
<accession>A0AA36C6F8</accession>
<keyword evidence="1" id="KW-0472">Membrane</keyword>
<dbReference type="EMBL" id="CATQJA010000494">
    <property type="protein sequence ID" value="CAJ0560776.1"/>
    <property type="molecule type" value="Genomic_DNA"/>
</dbReference>